<keyword evidence="2" id="KW-0663">Pyridoxal phosphate</keyword>
<gene>
    <name evidence="3" type="ORF">PCC79_06705</name>
</gene>
<sequence>MELTQRQPFGAEALENCAAALASGSLSSVNGPFTARLEEGFASFYGAAHAVAASSGTAALHTAVASLRLEPGTEVVVAPITDAGSVVPLLYEGLIPTFCDVDEHLAMTVEGVEAALTERTGAIMLVHLFGGVSDAAALRRFADERGLFLIEDCSQAHATQLGARPVGTFGHLGAFSMQQSKHMTSGDGGVVITDDDELAGRMRLFRDKGWDRSSPHARAYPHLGLNYRITELQSAVALPQLATLPAVVARRRAIAARLDEAVAQAPGAEVWTPPPGGPASYWCYPFYVAPERRDAVAAALREAGVPVTGGYIGAPIFECLAATHEQRTFGSSGHPFPLAGEGFSYADVAVPHARAALDRVVVVWIHEHLTDADTDAIAAAITEACNRGAA</sequence>
<comment type="cofactor">
    <cofactor evidence="1">
        <name>pyridoxal 5'-phosphate</name>
        <dbReference type="ChEBI" id="CHEBI:597326"/>
    </cofactor>
</comment>
<dbReference type="InterPro" id="IPR015422">
    <property type="entry name" value="PyrdxlP-dep_Trfase_small"/>
</dbReference>
<dbReference type="InterPro" id="IPR000653">
    <property type="entry name" value="DegT/StrS_aminotransferase"/>
</dbReference>
<dbReference type="Gene3D" id="3.90.1150.10">
    <property type="entry name" value="Aspartate Aminotransferase, domain 1"/>
    <property type="match status" value="1"/>
</dbReference>
<evidence type="ECO:0000313" key="4">
    <source>
        <dbReference type="Proteomes" id="UP001434337"/>
    </source>
</evidence>
<proteinExistence type="inferred from homology"/>
<dbReference type="PANTHER" id="PTHR30244:SF34">
    <property type="entry name" value="DTDP-4-AMINO-4,6-DIDEOXYGALACTOSE TRANSAMINASE"/>
    <property type="match status" value="1"/>
</dbReference>
<name>A0ABZ3CE44_9ACTN</name>
<dbReference type="GO" id="GO:0008483">
    <property type="term" value="F:transaminase activity"/>
    <property type="evidence" value="ECO:0007669"/>
    <property type="project" value="UniProtKB-KW"/>
</dbReference>
<dbReference type="SUPFAM" id="SSF53383">
    <property type="entry name" value="PLP-dependent transferases"/>
    <property type="match status" value="1"/>
</dbReference>
<dbReference type="PANTHER" id="PTHR30244">
    <property type="entry name" value="TRANSAMINASE"/>
    <property type="match status" value="1"/>
</dbReference>
<keyword evidence="3" id="KW-0032">Aminotransferase</keyword>
<dbReference type="PIRSF" id="PIRSF000390">
    <property type="entry name" value="PLP_StrS"/>
    <property type="match status" value="1"/>
</dbReference>
<evidence type="ECO:0000256" key="2">
    <source>
        <dbReference type="RuleBase" id="RU004508"/>
    </source>
</evidence>
<dbReference type="Gene3D" id="3.40.640.10">
    <property type="entry name" value="Type I PLP-dependent aspartate aminotransferase-like (Major domain)"/>
    <property type="match status" value="1"/>
</dbReference>
<reference evidence="3 4" key="1">
    <citation type="journal article" date="2023" name="Environ Microbiome">
        <title>A coral-associated actinobacterium mitigates coral bleaching under heat stress.</title>
        <authorList>
            <person name="Li J."/>
            <person name="Zou Y."/>
            <person name="Li Q."/>
            <person name="Zhang J."/>
            <person name="Bourne D.G."/>
            <person name="Lyu Y."/>
            <person name="Liu C."/>
            <person name="Zhang S."/>
        </authorList>
    </citation>
    <scope>NUCLEOTIDE SEQUENCE [LARGE SCALE GENOMIC DNA]</scope>
    <source>
        <strain evidence="3 4">SCSIO 13291</strain>
    </source>
</reference>
<dbReference type="Pfam" id="PF01041">
    <property type="entry name" value="DegT_DnrJ_EryC1"/>
    <property type="match status" value="1"/>
</dbReference>
<dbReference type="EMBL" id="CP115965">
    <property type="protein sequence ID" value="WZW99875.1"/>
    <property type="molecule type" value="Genomic_DNA"/>
</dbReference>
<comment type="similarity">
    <text evidence="2">Belongs to the DegT/DnrJ/EryC1 family.</text>
</comment>
<evidence type="ECO:0000313" key="3">
    <source>
        <dbReference type="EMBL" id="WZW99875.1"/>
    </source>
</evidence>
<accession>A0ABZ3CE44</accession>
<evidence type="ECO:0000256" key="1">
    <source>
        <dbReference type="ARBA" id="ARBA00001933"/>
    </source>
</evidence>
<dbReference type="InterPro" id="IPR015421">
    <property type="entry name" value="PyrdxlP-dep_Trfase_major"/>
</dbReference>
<protein>
    <submittedName>
        <fullName evidence="3">DegT/DnrJ/EryC1/StrS family aminotransferase</fullName>
    </submittedName>
</protein>
<organism evidence="3 4">
    <name type="scientific">Propioniciclava soli</name>
    <dbReference type="NCBI Taxonomy" id="2775081"/>
    <lineage>
        <taxon>Bacteria</taxon>
        <taxon>Bacillati</taxon>
        <taxon>Actinomycetota</taxon>
        <taxon>Actinomycetes</taxon>
        <taxon>Propionibacteriales</taxon>
        <taxon>Propionibacteriaceae</taxon>
        <taxon>Propioniciclava</taxon>
    </lineage>
</organism>
<keyword evidence="4" id="KW-1185">Reference proteome</keyword>
<keyword evidence="3" id="KW-0808">Transferase</keyword>
<dbReference type="Proteomes" id="UP001434337">
    <property type="component" value="Chromosome"/>
</dbReference>
<dbReference type="InterPro" id="IPR015424">
    <property type="entry name" value="PyrdxlP-dep_Trfase"/>
</dbReference>
<dbReference type="CDD" id="cd00616">
    <property type="entry name" value="AHBA_syn"/>
    <property type="match status" value="1"/>
</dbReference>
<dbReference type="RefSeq" id="WP_342373359.1">
    <property type="nucleotide sequence ID" value="NZ_CP115965.1"/>
</dbReference>